<dbReference type="PIRSF" id="PIRSF022536">
    <property type="entry name" value="A612L_SET"/>
    <property type="match status" value="1"/>
</dbReference>
<dbReference type="InterPro" id="IPR001214">
    <property type="entry name" value="SET_dom"/>
</dbReference>
<dbReference type="Gene3D" id="2.170.270.10">
    <property type="entry name" value="SET domain"/>
    <property type="match status" value="1"/>
</dbReference>
<evidence type="ECO:0000259" key="1">
    <source>
        <dbReference type="PROSITE" id="PS50280"/>
    </source>
</evidence>
<dbReference type="Proteomes" id="UP001285263">
    <property type="component" value="Unassembled WGS sequence"/>
</dbReference>
<keyword evidence="3" id="KW-1185">Reference proteome</keyword>
<evidence type="ECO:0000313" key="3">
    <source>
        <dbReference type="Proteomes" id="UP001285263"/>
    </source>
</evidence>
<dbReference type="InterPro" id="IPR009207">
    <property type="entry name" value="SET7_MeTrfase"/>
</dbReference>
<dbReference type="Pfam" id="PF00856">
    <property type="entry name" value="SET"/>
    <property type="match status" value="1"/>
</dbReference>
<proteinExistence type="predicted"/>
<comment type="caution">
    <text evidence="2">The sequence shown here is derived from an EMBL/GenBank/DDBJ whole genome shotgun (WGS) entry which is preliminary data.</text>
</comment>
<dbReference type="PROSITE" id="PS50280">
    <property type="entry name" value="SET"/>
    <property type="match status" value="1"/>
</dbReference>
<feature type="domain" description="SET" evidence="1">
    <location>
        <begin position="5"/>
        <end position="117"/>
    </location>
</feature>
<evidence type="ECO:0000313" key="2">
    <source>
        <dbReference type="EMBL" id="MDY0744468.1"/>
    </source>
</evidence>
<gene>
    <name evidence="2" type="ORF">SNE35_08120</name>
</gene>
<name>A0ABU5DFB8_9BURK</name>
<reference evidence="2 3" key="1">
    <citation type="submission" date="2023-11" db="EMBL/GenBank/DDBJ databases">
        <title>Paucibacter sp. nov., isolated from fresh soil in Korea.</title>
        <authorList>
            <person name="Le N.T.T."/>
        </authorList>
    </citation>
    <scope>NUCLEOTIDE SEQUENCE [LARGE SCALE GENOMIC DNA]</scope>
    <source>
        <strain evidence="2 3">R3-3</strain>
    </source>
</reference>
<dbReference type="RefSeq" id="WP_320422389.1">
    <property type="nucleotide sequence ID" value="NZ_JAXCLA010000003.1"/>
</dbReference>
<sequence>MDLKPSLGYIRDTGTAKGRGVFASCTLAEGDVIEVCPVVQLKTSYSLLPEELQKVVFHWGVLAGMNGVSAVALGYGGMYNHANPANSRYKASPDGLNLVFVAAVAIRQDEEITINYNATAGEPMSSEDNWFEQTGVTPFDAGPTS</sequence>
<dbReference type="SUPFAM" id="SSF82199">
    <property type="entry name" value="SET domain"/>
    <property type="match status" value="1"/>
</dbReference>
<organism evidence="2 3">
    <name type="scientific">Roseateles agri</name>
    <dbReference type="NCBI Taxonomy" id="3098619"/>
    <lineage>
        <taxon>Bacteria</taxon>
        <taxon>Pseudomonadati</taxon>
        <taxon>Pseudomonadota</taxon>
        <taxon>Betaproteobacteria</taxon>
        <taxon>Burkholderiales</taxon>
        <taxon>Sphaerotilaceae</taxon>
        <taxon>Roseateles</taxon>
    </lineage>
</organism>
<dbReference type="InterPro" id="IPR046341">
    <property type="entry name" value="SET_dom_sf"/>
</dbReference>
<accession>A0ABU5DFB8</accession>
<protein>
    <recommendedName>
        <fullName evidence="1">SET domain-containing protein</fullName>
    </recommendedName>
</protein>
<dbReference type="EMBL" id="JAXCLA010000003">
    <property type="protein sequence ID" value="MDY0744468.1"/>
    <property type="molecule type" value="Genomic_DNA"/>
</dbReference>